<evidence type="ECO:0000256" key="5">
    <source>
        <dbReference type="ARBA" id="ARBA00022679"/>
    </source>
</evidence>
<evidence type="ECO:0000256" key="11">
    <source>
        <dbReference type="HAMAP-Rule" id="MF_00160"/>
    </source>
</evidence>
<dbReference type="SUPFAM" id="SSF53383">
    <property type="entry name" value="PLP-dependent transferases"/>
    <property type="match status" value="1"/>
</dbReference>
<protein>
    <recommendedName>
        <fullName evidence="11">Phosphoserine aminotransferase</fullName>
        <ecNumber evidence="11">2.6.1.52</ecNumber>
    </recommendedName>
    <alternativeName>
        <fullName evidence="11">Phosphohydroxythreonine aminotransferase</fullName>
        <shortName evidence="11">PSAT</shortName>
    </alternativeName>
</protein>
<dbReference type="GO" id="GO:0004648">
    <property type="term" value="F:O-phospho-L-serine:2-oxoglutarate aminotransferase activity"/>
    <property type="evidence" value="ECO:0007669"/>
    <property type="project" value="UniProtKB-EC"/>
</dbReference>
<dbReference type="Pfam" id="PF00266">
    <property type="entry name" value="Aminotran_5"/>
    <property type="match status" value="1"/>
</dbReference>
<proteinExistence type="inferred from homology"/>
<dbReference type="PANTHER" id="PTHR43247">
    <property type="entry name" value="PHOSPHOSERINE AMINOTRANSFERASE"/>
    <property type="match status" value="1"/>
</dbReference>
<comment type="caution">
    <text evidence="11">Lacks conserved residue(s) required for the propagation of feature annotation.</text>
</comment>
<dbReference type="InterPro" id="IPR015422">
    <property type="entry name" value="PyrdxlP-dep_Trfase_small"/>
</dbReference>
<feature type="domain" description="Aminotransferase class V" evidence="12">
    <location>
        <begin position="5"/>
        <end position="349"/>
    </location>
</feature>
<feature type="binding site" evidence="11">
    <location>
        <position position="172"/>
    </location>
    <ligand>
        <name>pyridoxal 5'-phosphate</name>
        <dbReference type="ChEBI" id="CHEBI:597326"/>
    </ligand>
</feature>
<feature type="binding site" evidence="11">
    <location>
        <position position="42"/>
    </location>
    <ligand>
        <name>L-glutamate</name>
        <dbReference type="ChEBI" id="CHEBI:29985"/>
    </ligand>
</feature>
<comment type="cofactor">
    <cofactor evidence="11">
        <name>pyridoxal 5'-phosphate</name>
        <dbReference type="ChEBI" id="CHEBI:597326"/>
    </cofactor>
    <text evidence="11">Binds 1 pyridoxal phosphate per subunit.</text>
</comment>
<dbReference type="Gene3D" id="3.90.1150.10">
    <property type="entry name" value="Aspartate Aminotransferase, domain 1"/>
    <property type="match status" value="1"/>
</dbReference>
<dbReference type="InterPro" id="IPR015421">
    <property type="entry name" value="PyrdxlP-dep_Trfase_major"/>
</dbReference>
<organism evidence="13 14">
    <name type="scientific">Luteibacter jiangsuensis</name>
    <dbReference type="NCBI Taxonomy" id="637577"/>
    <lineage>
        <taxon>Bacteria</taxon>
        <taxon>Pseudomonadati</taxon>
        <taxon>Pseudomonadota</taxon>
        <taxon>Gammaproteobacteria</taxon>
        <taxon>Lysobacterales</taxon>
        <taxon>Rhodanobacteraceae</taxon>
        <taxon>Luteibacter</taxon>
    </lineage>
</organism>
<comment type="subunit">
    <text evidence="11">Homodimer.</text>
</comment>
<dbReference type="NCBIfam" id="TIGR01364">
    <property type="entry name" value="serC_1"/>
    <property type="match status" value="1"/>
</dbReference>
<dbReference type="RefSeq" id="WP_167129467.1">
    <property type="nucleotide sequence ID" value="NZ_JAAQQR010000011.1"/>
</dbReference>
<keyword evidence="8 11" id="KW-0718">Serine biosynthesis</keyword>
<dbReference type="PIRSF" id="PIRSF000525">
    <property type="entry name" value="SerC"/>
    <property type="match status" value="1"/>
</dbReference>
<feature type="binding site" evidence="11">
    <location>
        <position position="102"/>
    </location>
    <ligand>
        <name>pyridoxal 5'-phosphate</name>
        <dbReference type="ChEBI" id="CHEBI:597326"/>
    </ligand>
</feature>
<comment type="function">
    <text evidence="11">Catalyzes the reversible conversion of 3-phosphohydroxypyruvate to phosphoserine and of 3-hydroxy-2-oxo-4-phosphonooxybutanoate to phosphohydroxythreonine.</text>
</comment>
<name>A0ABX0QBV7_9GAMM</name>
<sequence length="361" mass="39027">MSRAWNFSAGPAALPEAVLKRAQAEMLDWNGTGASVMELSHRGKPFMQLAAAAEQRLRQLLAIPSNYKVLFLQGGATQHFAQIPMNLAPEGGSADYIVTGVFSKKAVSEAAFHVDARVAATSEATDFLTLPPRAGWQLNPEASYVHYTPNETIRGLEFHEIPDVGEVPLVADMSSNILGAPLDVSRFGLIYAGAQKNIGPSGLVLMIVRDDLLARPPRSIARILRYAEQAANDSMLNTPNTWGWYVAGLTFEWIEGQGGLAAMGERNARKSAMVYDAIDGSDGFYRNDVERAARSRMNVSFVLHDSALDSVFLAESEAAGFIGLKGHKAVGGMRASLYNAVSQPAVEALVQFMRDFAARHG</sequence>
<dbReference type="CDD" id="cd00611">
    <property type="entry name" value="PSAT_like"/>
    <property type="match status" value="1"/>
</dbReference>
<feature type="binding site" evidence="11">
    <location>
        <position position="195"/>
    </location>
    <ligand>
        <name>pyridoxal 5'-phosphate</name>
        <dbReference type="ChEBI" id="CHEBI:597326"/>
    </ligand>
</feature>
<evidence type="ECO:0000256" key="4">
    <source>
        <dbReference type="ARBA" id="ARBA00022605"/>
    </source>
</evidence>
<comment type="pathway">
    <text evidence="1 11">Amino-acid biosynthesis; L-serine biosynthesis; L-serine from 3-phospho-D-glycerate: step 2/3.</text>
</comment>
<keyword evidence="6 11" id="KW-0663">Pyridoxal phosphate</keyword>
<comment type="subcellular location">
    <subcellularLocation>
        <location evidence="11">Cytoplasm</location>
    </subcellularLocation>
</comment>
<comment type="catalytic activity">
    <reaction evidence="9 11">
        <text>4-(phosphooxy)-L-threonine + 2-oxoglutarate = (R)-3-hydroxy-2-oxo-4-phosphooxybutanoate + L-glutamate</text>
        <dbReference type="Rhea" id="RHEA:16573"/>
        <dbReference type="ChEBI" id="CHEBI:16810"/>
        <dbReference type="ChEBI" id="CHEBI:29985"/>
        <dbReference type="ChEBI" id="CHEBI:58452"/>
        <dbReference type="ChEBI" id="CHEBI:58538"/>
        <dbReference type="EC" id="2.6.1.52"/>
    </reaction>
</comment>
<dbReference type="PANTHER" id="PTHR43247:SF1">
    <property type="entry name" value="PHOSPHOSERINE AMINOTRANSFERASE"/>
    <property type="match status" value="1"/>
</dbReference>
<keyword evidence="4 11" id="KW-0028">Amino-acid biosynthesis</keyword>
<dbReference type="NCBIfam" id="NF003764">
    <property type="entry name" value="PRK05355.1"/>
    <property type="match status" value="1"/>
</dbReference>
<evidence type="ECO:0000259" key="12">
    <source>
        <dbReference type="Pfam" id="PF00266"/>
    </source>
</evidence>
<dbReference type="InterPro" id="IPR000192">
    <property type="entry name" value="Aminotrans_V_dom"/>
</dbReference>
<dbReference type="Gene3D" id="3.40.640.10">
    <property type="entry name" value="Type I PLP-dependent aspartate aminotransferase-like (Major domain)"/>
    <property type="match status" value="1"/>
</dbReference>
<feature type="binding site" evidence="11">
    <location>
        <position position="152"/>
    </location>
    <ligand>
        <name>pyridoxal 5'-phosphate</name>
        <dbReference type="ChEBI" id="CHEBI:597326"/>
    </ligand>
</feature>
<evidence type="ECO:0000256" key="10">
    <source>
        <dbReference type="ARBA" id="ARBA00049007"/>
    </source>
</evidence>
<dbReference type="InterPro" id="IPR022278">
    <property type="entry name" value="Pser_aminoTfrase"/>
</dbReference>
<gene>
    <name evidence="11 13" type="primary">serC</name>
    <name evidence="13" type="ORF">HBF26_18125</name>
</gene>
<evidence type="ECO:0000256" key="2">
    <source>
        <dbReference type="ARBA" id="ARBA00006904"/>
    </source>
</evidence>
<keyword evidence="14" id="KW-1185">Reference proteome</keyword>
<comment type="pathway">
    <text evidence="11">Cofactor biosynthesis; pyridoxine 5'-phosphate biosynthesis; pyridoxine 5'-phosphate from D-erythrose 4-phosphate: step 3/5.</text>
</comment>
<evidence type="ECO:0000256" key="8">
    <source>
        <dbReference type="ARBA" id="ARBA00023299"/>
    </source>
</evidence>
<dbReference type="EC" id="2.6.1.52" evidence="11"/>
<feature type="binding site" evidence="11">
    <location>
        <begin position="76"/>
        <end position="77"/>
    </location>
    <ligand>
        <name>pyridoxal 5'-phosphate</name>
        <dbReference type="ChEBI" id="CHEBI:597326"/>
    </ligand>
</feature>
<evidence type="ECO:0000256" key="1">
    <source>
        <dbReference type="ARBA" id="ARBA00005099"/>
    </source>
</evidence>
<feature type="binding site" evidence="11">
    <location>
        <begin position="237"/>
        <end position="238"/>
    </location>
    <ligand>
        <name>pyridoxal 5'-phosphate</name>
        <dbReference type="ChEBI" id="CHEBI:597326"/>
    </ligand>
</feature>
<feature type="modified residue" description="N6-(pyridoxal phosphate)lysine" evidence="11">
    <location>
        <position position="196"/>
    </location>
</feature>
<dbReference type="HAMAP" id="MF_00160">
    <property type="entry name" value="SerC_aminotrans_5"/>
    <property type="match status" value="1"/>
</dbReference>
<dbReference type="InterPro" id="IPR015424">
    <property type="entry name" value="PyrdxlP-dep_Trfase"/>
</dbReference>
<accession>A0ABX0QBV7</accession>
<dbReference type="Proteomes" id="UP001429601">
    <property type="component" value="Unassembled WGS sequence"/>
</dbReference>
<evidence type="ECO:0000256" key="3">
    <source>
        <dbReference type="ARBA" id="ARBA00022576"/>
    </source>
</evidence>
<comment type="similarity">
    <text evidence="2 11">Belongs to the class-V pyridoxal-phosphate-dependent aminotransferase family. SerC subfamily.</text>
</comment>
<comment type="caution">
    <text evidence="13">The sequence shown here is derived from an EMBL/GenBank/DDBJ whole genome shotgun (WGS) entry which is preliminary data.</text>
</comment>
<dbReference type="EMBL" id="JAAQQR010000011">
    <property type="protein sequence ID" value="NID06812.1"/>
    <property type="molecule type" value="Genomic_DNA"/>
</dbReference>
<reference evidence="13 14" key="1">
    <citation type="journal article" date="2011" name="Curr. Microbiol.">
        <title>Luteibacter jiangsuensis sp. nov.: a methamidophos-degrading bacterium isolated from a methamidophos-manufacturing factory.</title>
        <authorList>
            <person name="Wang L."/>
            <person name="Wang G.L."/>
            <person name="Li S.P."/>
            <person name="Jiang J.D."/>
        </authorList>
    </citation>
    <scope>NUCLEOTIDE SEQUENCE [LARGE SCALE GENOMIC DNA]</scope>
    <source>
        <strain evidence="13 14">CGMCC 1.10133</strain>
    </source>
</reference>
<keyword evidence="7 11" id="KW-0664">Pyridoxine biosynthesis</keyword>
<evidence type="ECO:0000256" key="6">
    <source>
        <dbReference type="ARBA" id="ARBA00022898"/>
    </source>
</evidence>
<evidence type="ECO:0000256" key="9">
    <source>
        <dbReference type="ARBA" id="ARBA00047630"/>
    </source>
</evidence>
<keyword evidence="3 11" id="KW-0032">Aminotransferase</keyword>
<evidence type="ECO:0000256" key="7">
    <source>
        <dbReference type="ARBA" id="ARBA00023096"/>
    </source>
</evidence>
<keyword evidence="5 11" id="KW-0808">Transferase</keyword>
<comment type="catalytic activity">
    <reaction evidence="10 11">
        <text>O-phospho-L-serine + 2-oxoglutarate = 3-phosphooxypyruvate + L-glutamate</text>
        <dbReference type="Rhea" id="RHEA:14329"/>
        <dbReference type="ChEBI" id="CHEBI:16810"/>
        <dbReference type="ChEBI" id="CHEBI:18110"/>
        <dbReference type="ChEBI" id="CHEBI:29985"/>
        <dbReference type="ChEBI" id="CHEBI:57524"/>
        <dbReference type="EC" id="2.6.1.52"/>
    </reaction>
</comment>
<keyword evidence="11" id="KW-0963">Cytoplasm</keyword>
<evidence type="ECO:0000313" key="13">
    <source>
        <dbReference type="EMBL" id="NID06812.1"/>
    </source>
</evidence>
<evidence type="ECO:0000313" key="14">
    <source>
        <dbReference type="Proteomes" id="UP001429601"/>
    </source>
</evidence>